<dbReference type="SMART" id="SM00448">
    <property type="entry name" value="REC"/>
    <property type="match status" value="1"/>
</dbReference>
<keyword evidence="5" id="KW-1185">Reference proteome</keyword>
<dbReference type="InterPro" id="IPR011006">
    <property type="entry name" value="CheY-like_superfamily"/>
</dbReference>
<evidence type="ECO:0000313" key="4">
    <source>
        <dbReference type="EMBL" id="CAB3746562.1"/>
    </source>
</evidence>
<dbReference type="SUPFAM" id="SSF52172">
    <property type="entry name" value="CheY-like"/>
    <property type="match status" value="1"/>
</dbReference>
<dbReference type="InterPro" id="IPR050595">
    <property type="entry name" value="Bact_response_regulator"/>
</dbReference>
<dbReference type="Gene3D" id="3.40.50.2300">
    <property type="match status" value="1"/>
</dbReference>
<dbReference type="Proteomes" id="UP000494329">
    <property type="component" value="Unassembled WGS sequence"/>
</dbReference>
<feature type="domain" description="Response regulatory" evidence="3">
    <location>
        <begin position="9"/>
        <end position="123"/>
    </location>
</feature>
<gene>
    <name evidence="4" type="primary">tdiR</name>
    <name evidence="4" type="ORF">LMG29739_00215</name>
</gene>
<protein>
    <submittedName>
        <fullName evidence="4">Transcriptional regulatory protein TdiR</fullName>
    </submittedName>
</protein>
<evidence type="ECO:0000256" key="1">
    <source>
        <dbReference type="ARBA" id="ARBA00022553"/>
    </source>
</evidence>
<keyword evidence="1 2" id="KW-0597">Phosphoprotein</keyword>
<dbReference type="EMBL" id="CADIKF010000001">
    <property type="protein sequence ID" value="CAB3746562.1"/>
    <property type="molecule type" value="Genomic_DNA"/>
</dbReference>
<evidence type="ECO:0000256" key="2">
    <source>
        <dbReference type="PROSITE-ProRule" id="PRU00169"/>
    </source>
</evidence>
<feature type="modified residue" description="4-aspartylphosphate" evidence="2">
    <location>
        <position position="58"/>
    </location>
</feature>
<dbReference type="InterPro" id="IPR001789">
    <property type="entry name" value="Sig_transdc_resp-reg_receiver"/>
</dbReference>
<dbReference type="PANTHER" id="PTHR44591:SF25">
    <property type="entry name" value="CHEMOTAXIS TWO-COMPONENT RESPONSE REGULATOR"/>
    <property type="match status" value="1"/>
</dbReference>
<reference evidence="4 5" key="1">
    <citation type="submission" date="2020-04" db="EMBL/GenBank/DDBJ databases">
        <authorList>
            <person name="De Canck E."/>
        </authorList>
    </citation>
    <scope>NUCLEOTIDE SEQUENCE [LARGE SCALE GENOMIC DNA]</scope>
    <source>
        <strain evidence="4 5">LMG 29739</strain>
    </source>
</reference>
<proteinExistence type="predicted"/>
<organism evidence="4 5">
    <name type="scientific">Paraburkholderia solisilvae</name>
    <dbReference type="NCBI Taxonomy" id="624376"/>
    <lineage>
        <taxon>Bacteria</taxon>
        <taxon>Pseudomonadati</taxon>
        <taxon>Pseudomonadota</taxon>
        <taxon>Betaproteobacteria</taxon>
        <taxon>Burkholderiales</taxon>
        <taxon>Burkholderiaceae</taxon>
        <taxon>Paraburkholderia</taxon>
    </lineage>
</organism>
<dbReference type="PROSITE" id="PS50110">
    <property type="entry name" value="RESPONSE_REGULATORY"/>
    <property type="match status" value="1"/>
</dbReference>
<name>A0A6J5D015_9BURK</name>
<evidence type="ECO:0000313" key="5">
    <source>
        <dbReference type="Proteomes" id="UP000494329"/>
    </source>
</evidence>
<evidence type="ECO:0000259" key="3">
    <source>
        <dbReference type="PROSITE" id="PS50110"/>
    </source>
</evidence>
<sequence>MSSLLPSQVVSIVDDDESVRLATANLLRSFGVQSRTFISVEAFLASECVDHTACVISDMQMPGMSGIDLQTALRERQLRIPMVFITAFPDHALRSIAEANGATCFLTKPVDGETILACIDHAINRKACGGH</sequence>
<dbReference type="PANTHER" id="PTHR44591">
    <property type="entry name" value="STRESS RESPONSE REGULATOR PROTEIN 1"/>
    <property type="match status" value="1"/>
</dbReference>
<dbReference type="Pfam" id="PF00072">
    <property type="entry name" value="Response_reg"/>
    <property type="match status" value="1"/>
</dbReference>
<accession>A0A6J5D015</accession>
<dbReference type="AlphaFoldDB" id="A0A6J5D015"/>
<dbReference type="RefSeq" id="WP_175108880.1">
    <property type="nucleotide sequence ID" value="NZ_CADIKF010000001.1"/>
</dbReference>
<dbReference type="GO" id="GO:0000160">
    <property type="term" value="P:phosphorelay signal transduction system"/>
    <property type="evidence" value="ECO:0007669"/>
    <property type="project" value="InterPro"/>
</dbReference>